<evidence type="ECO:0000313" key="2">
    <source>
        <dbReference type="Proteomes" id="UP000605392"/>
    </source>
</evidence>
<dbReference type="Proteomes" id="UP000605392">
    <property type="component" value="Unassembled WGS sequence"/>
</dbReference>
<reference evidence="1 2" key="1">
    <citation type="journal article" date="2019" name="Int. J. Syst. Evol. Microbiol.">
        <title>The Global Catalogue of Microorganisms (GCM) 10K type strain sequencing project: providing services to taxonomists for standard genome sequencing and annotation.</title>
        <authorList>
            <consortium name="The Broad Institute Genomics Platform"/>
            <consortium name="The Broad Institute Genome Sequencing Center for Infectious Disease"/>
            <person name="Wu L."/>
            <person name="Ma J."/>
        </authorList>
    </citation>
    <scope>NUCLEOTIDE SEQUENCE [LARGE SCALE GENOMIC DNA]</scope>
    <source>
        <strain evidence="1 2">CGMCC 1.12720</strain>
    </source>
</reference>
<proteinExistence type="predicted"/>
<evidence type="ECO:0000313" key="1">
    <source>
        <dbReference type="EMBL" id="GGF66240.1"/>
    </source>
</evidence>
<accession>A0ACB5PS14</accession>
<organism evidence="1 2">
    <name type="scientific">Hymenobacter qilianensis</name>
    <dbReference type="NCBI Taxonomy" id="1385715"/>
    <lineage>
        <taxon>Bacteria</taxon>
        <taxon>Pseudomonadati</taxon>
        <taxon>Bacteroidota</taxon>
        <taxon>Cytophagia</taxon>
        <taxon>Cytophagales</taxon>
        <taxon>Hymenobacteraceae</taxon>
        <taxon>Hymenobacter</taxon>
    </lineage>
</organism>
<name>A0ACB5PS14_9BACT</name>
<protein>
    <submittedName>
        <fullName evidence="1">Glycosyl transferase</fullName>
    </submittedName>
</protein>
<sequence length="385" mass="42067">MSGWGAFLLVLPALYAVLMVRLRRSWQQLPTLLKQPSPTPTHVADEPRFSVLVAARNEALTLPCLLDDLAEQTLSAARFEVIVVDDDSTDDTAAIVQAAAARSSFALRLIQLQAQPGAPTGKKAALQAALSVARAPWVVCTDADCRVGHDWLSSYNTLIQADMAVQFVSGPVLLTGGNSLLNNLMGLEFAGLIGVGAASIGRGQPTMCNGANLAYRRDAFAAVQGFAGNEHVASGDDEFLLHKLHAVFPGSILFLKTPHAIVRTSRPPTLRALLAQRVRWASKWRHYQQKAPQRLALLVLGANVSLFVSLLLLVGYPHLWLWASAAWVTKLSADAWFLTPVLRFFGRQRWLRYIGLLQVAYAPYALLTGLLGLRGDYVWKGRRTK</sequence>
<keyword evidence="1" id="KW-0808">Transferase</keyword>
<comment type="caution">
    <text evidence="1">The sequence shown here is derived from an EMBL/GenBank/DDBJ whole genome shotgun (WGS) entry which is preliminary data.</text>
</comment>
<keyword evidence="2" id="KW-1185">Reference proteome</keyword>
<gene>
    <name evidence="1" type="ORF">GCM10011375_21560</name>
</gene>
<dbReference type="EMBL" id="BMFN01000002">
    <property type="protein sequence ID" value="GGF66240.1"/>
    <property type="molecule type" value="Genomic_DNA"/>
</dbReference>